<evidence type="ECO:0000313" key="1">
    <source>
        <dbReference type="EMBL" id="OIP64765.1"/>
    </source>
</evidence>
<accession>A0A1J5FWW9</accession>
<reference evidence="1 2" key="1">
    <citation type="journal article" date="2016" name="Environ. Microbiol.">
        <title>Genomic resolution of a cold subsurface aquifer community provides metabolic insights for novel microbes adapted to high CO concentrations.</title>
        <authorList>
            <person name="Probst A.J."/>
            <person name="Castelle C.J."/>
            <person name="Singh A."/>
            <person name="Brown C.T."/>
            <person name="Anantharaman K."/>
            <person name="Sharon I."/>
            <person name="Hug L.A."/>
            <person name="Burstein D."/>
            <person name="Emerson J.B."/>
            <person name="Thomas B.C."/>
            <person name="Banfield J.F."/>
        </authorList>
    </citation>
    <scope>NUCLEOTIDE SEQUENCE [LARGE SCALE GENOMIC DNA]</scope>
    <source>
        <strain evidence="1">CG2_30_43_9</strain>
    </source>
</reference>
<dbReference type="EMBL" id="MNYX01000070">
    <property type="protein sequence ID" value="OIP64765.1"/>
    <property type="molecule type" value="Genomic_DNA"/>
</dbReference>
<sequence length="60" mass="7069">MSHIKYRLDIVENNSSFVKDEIRIIKTDIAEIKKTFSAKADLKYIALFEARVERIEKKLV</sequence>
<protein>
    <submittedName>
        <fullName evidence="1">Uncharacterized protein</fullName>
    </submittedName>
</protein>
<proteinExistence type="predicted"/>
<gene>
    <name evidence="1" type="ORF">AUK15_02955</name>
</gene>
<name>A0A1J5FWW9_9BACT</name>
<evidence type="ECO:0000313" key="2">
    <source>
        <dbReference type="Proteomes" id="UP000182059"/>
    </source>
</evidence>
<comment type="caution">
    <text evidence="1">The sequence shown here is derived from an EMBL/GenBank/DDBJ whole genome shotgun (WGS) entry which is preliminary data.</text>
</comment>
<dbReference type="Proteomes" id="UP000182059">
    <property type="component" value="Unassembled WGS sequence"/>
</dbReference>
<dbReference type="AlphaFoldDB" id="A0A1J5FWW9"/>
<organism evidence="1 2">
    <name type="scientific">Candidatus Nomurabacteria bacterium CG2_30_43_9</name>
    <dbReference type="NCBI Taxonomy" id="1805283"/>
    <lineage>
        <taxon>Bacteria</taxon>
        <taxon>Candidatus Nomuraibacteriota</taxon>
    </lineage>
</organism>